<reference evidence="4 5" key="1">
    <citation type="submission" date="2015-08" db="EMBL/GenBank/DDBJ databases">
        <title>Next Generation Sequencing and Analysis of the Genome of Puccinia sorghi L Schw, the Causal Agent of Maize Common Rust.</title>
        <authorList>
            <person name="Rochi L."/>
            <person name="Burguener G."/>
            <person name="Darino M."/>
            <person name="Turjanski A."/>
            <person name="Kreff E."/>
            <person name="Dieguez M.J."/>
            <person name="Sacco F."/>
        </authorList>
    </citation>
    <scope>NUCLEOTIDE SEQUENCE [LARGE SCALE GENOMIC DNA]</scope>
    <source>
        <strain evidence="4 5">RO10H11247</strain>
    </source>
</reference>
<evidence type="ECO:0000256" key="3">
    <source>
        <dbReference type="SAM" id="SignalP"/>
    </source>
</evidence>
<feature type="chain" id="PRO_5005568103" evidence="3">
    <location>
        <begin position="21"/>
        <end position="307"/>
    </location>
</feature>
<dbReference type="PANTHER" id="PTHR35396">
    <property type="entry name" value="SMALL SECRETED PROTEIN"/>
    <property type="match status" value="1"/>
</dbReference>
<sequence length="307" mass="34558">MNCLSLRNLSWLAWATTILARTPRSGANWDPSTGHVRDYKPTHRWLSKNREPISSLGAQLYSILITFFLIFIASIVTSDAIQVSECALNTRLTYPNVQLFAYFEVNHAMDCYHGCPYGICHAFTTFPQPDELEPSYTDGHSFFWHNLGGNTGANPQDGEYGWEGMNGVYHDGKPDYSKMQKNHDENYPLWAQRKSALKPWPAGAAECFNNGKSEPFHPKCGRPCESERDVVLSITGEPNKDPGSVPGLYGHYHPTPASEYFPPKGWRGSCDGYSDFQSDSAYFPGNPGVNNSTSKKNRKTRKIWKKE</sequence>
<dbReference type="AlphaFoldDB" id="A0A0L6V062"/>
<dbReference type="Proteomes" id="UP000037035">
    <property type="component" value="Unassembled WGS sequence"/>
</dbReference>
<feature type="region of interest" description="Disordered" evidence="1">
    <location>
        <begin position="281"/>
        <end position="307"/>
    </location>
</feature>
<dbReference type="VEuPathDB" id="FungiDB:VP01_3016g1"/>
<comment type="caution">
    <text evidence="4">The sequence shown here is derived from an EMBL/GenBank/DDBJ whole genome shotgun (WGS) entry which is preliminary data.</text>
</comment>
<keyword evidence="2" id="KW-1133">Transmembrane helix</keyword>
<keyword evidence="2" id="KW-0472">Membrane</keyword>
<dbReference type="OrthoDB" id="160054at2759"/>
<organism evidence="4 5">
    <name type="scientific">Puccinia sorghi</name>
    <dbReference type="NCBI Taxonomy" id="27349"/>
    <lineage>
        <taxon>Eukaryota</taxon>
        <taxon>Fungi</taxon>
        <taxon>Dikarya</taxon>
        <taxon>Basidiomycota</taxon>
        <taxon>Pucciniomycotina</taxon>
        <taxon>Pucciniomycetes</taxon>
        <taxon>Pucciniales</taxon>
        <taxon>Pucciniaceae</taxon>
        <taxon>Puccinia</taxon>
    </lineage>
</organism>
<feature type="signal peptide" evidence="3">
    <location>
        <begin position="1"/>
        <end position="20"/>
    </location>
</feature>
<dbReference type="PANTHER" id="PTHR35396:SF1">
    <property type="entry name" value="SMALL SECRETED PROTEIN"/>
    <property type="match status" value="1"/>
</dbReference>
<keyword evidence="5" id="KW-1185">Reference proteome</keyword>
<protein>
    <submittedName>
        <fullName evidence="4">Uncharacterized protein</fullName>
    </submittedName>
</protein>
<evidence type="ECO:0000313" key="4">
    <source>
        <dbReference type="EMBL" id="KNZ54183.1"/>
    </source>
</evidence>
<name>A0A0L6V062_9BASI</name>
<accession>A0A0L6V062</accession>
<evidence type="ECO:0000313" key="5">
    <source>
        <dbReference type="Proteomes" id="UP000037035"/>
    </source>
</evidence>
<keyword evidence="3" id="KW-0732">Signal</keyword>
<dbReference type="EMBL" id="LAVV01007965">
    <property type="protein sequence ID" value="KNZ54183.1"/>
    <property type="molecule type" value="Genomic_DNA"/>
</dbReference>
<proteinExistence type="predicted"/>
<evidence type="ECO:0000256" key="1">
    <source>
        <dbReference type="SAM" id="MobiDB-lite"/>
    </source>
</evidence>
<feature type="transmembrane region" description="Helical" evidence="2">
    <location>
        <begin position="53"/>
        <end position="76"/>
    </location>
</feature>
<gene>
    <name evidence="4" type="ORF">VP01_3016g1</name>
</gene>
<feature type="compositionally biased region" description="Basic residues" evidence="1">
    <location>
        <begin position="295"/>
        <end position="307"/>
    </location>
</feature>
<keyword evidence="2" id="KW-0812">Transmembrane</keyword>
<evidence type="ECO:0000256" key="2">
    <source>
        <dbReference type="SAM" id="Phobius"/>
    </source>
</evidence>